<dbReference type="PANTHER" id="PTHR35841:SF1">
    <property type="entry name" value="PHOSPHONATES-BINDING PERIPLASMIC PROTEIN"/>
    <property type="match status" value="1"/>
</dbReference>
<evidence type="ECO:0000313" key="1">
    <source>
        <dbReference type="EMBL" id="CAB3796415.1"/>
    </source>
</evidence>
<dbReference type="PANTHER" id="PTHR35841">
    <property type="entry name" value="PHOSPHONATES-BINDING PERIPLASMIC PROTEIN"/>
    <property type="match status" value="1"/>
</dbReference>
<evidence type="ECO:0008006" key="3">
    <source>
        <dbReference type="Google" id="ProtNLM"/>
    </source>
</evidence>
<keyword evidence="2" id="KW-1185">Reference proteome</keyword>
<dbReference type="Pfam" id="PF12974">
    <property type="entry name" value="Phosphonate-bd"/>
    <property type="match status" value="1"/>
</dbReference>
<protein>
    <recommendedName>
        <fullName evidence="3">ABC transporter, phosphonate, periplasmic substrate-binding protein</fullName>
    </recommendedName>
</protein>
<dbReference type="SUPFAM" id="SSF53850">
    <property type="entry name" value="Periplasmic binding protein-like II"/>
    <property type="match status" value="1"/>
</dbReference>
<proteinExistence type="predicted"/>
<dbReference type="AlphaFoldDB" id="A0A6S7D5C9"/>
<evidence type="ECO:0000313" key="2">
    <source>
        <dbReference type="Proteomes" id="UP000494115"/>
    </source>
</evidence>
<gene>
    <name evidence="1" type="ORF">LMG28138_04083</name>
</gene>
<accession>A0A6S7D5C9</accession>
<organism evidence="1 2">
    <name type="scientific">Pararobbsia alpina</name>
    <dbReference type="NCBI Taxonomy" id="621374"/>
    <lineage>
        <taxon>Bacteria</taxon>
        <taxon>Pseudomonadati</taxon>
        <taxon>Pseudomonadota</taxon>
        <taxon>Betaproteobacteria</taxon>
        <taxon>Burkholderiales</taxon>
        <taxon>Burkholderiaceae</taxon>
        <taxon>Pararobbsia</taxon>
    </lineage>
</organism>
<name>A0A6S7D5C9_9BURK</name>
<dbReference type="Gene3D" id="3.40.190.10">
    <property type="entry name" value="Periplasmic binding protein-like II"/>
    <property type="match status" value="1"/>
</dbReference>
<dbReference type="Proteomes" id="UP000494115">
    <property type="component" value="Unassembled WGS sequence"/>
</dbReference>
<reference evidence="1 2" key="1">
    <citation type="submission" date="2020-04" db="EMBL/GenBank/DDBJ databases">
        <authorList>
            <person name="De Canck E."/>
        </authorList>
    </citation>
    <scope>NUCLEOTIDE SEQUENCE [LARGE SCALE GENOMIC DNA]</scope>
    <source>
        <strain evidence="1 2">LMG 28138</strain>
    </source>
</reference>
<dbReference type="EMBL" id="CADIKM010000023">
    <property type="protein sequence ID" value="CAB3796415.1"/>
    <property type="molecule type" value="Genomic_DNA"/>
</dbReference>
<sequence length="278" mass="29898">MYNLTPAIATDWHTWLKELEASLADVAAFEPGSARQAIDDIRPVHPAAIRIVDDCGPDLDAFWSNDRLLLSQSCGYPLTHALAGEVQLVATPEFDVPGCTGPNYRSAFIVRANEGLASLADCRGRRAALNDHDSNSGMNVFRHAVAPLSAGGRFFSSVVTTGSHRASMEVVASGVADVASIDCVTFAFACEALPELTSRLRVIGQSVATRGLPLITSRRLSATALEHLRSALDASIDAHPALMRRLKIRSFARVPLADYESIKHIEREAAGFGYPMLA</sequence>